<dbReference type="Proteomes" id="UP001198439">
    <property type="component" value="Unassembled WGS sequence"/>
</dbReference>
<dbReference type="Pfam" id="PF04474">
    <property type="entry name" value="DUF554"/>
    <property type="match status" value="1"/>
</dbReference>
<name>A0AAW4VWV8_9FIRM</name>
<dbReference type="InterPro" id="IPR007563">
    <property type="entry name" value="DUF554"/>
</dbReference>
<feature type="transmembrane region" description="Helical" evidence="1">
    <location>
        <begin position="164"/>
        <end position="181"/>
    </location>
</feature>
<feature type="transmembrane region" description="Helical" evidence="1">
    <location>
        <begin position="34"/>
        <end position="53"/>
    </location>
</feature>
<dbReference type="PANTHER" id="PTHR36111">
    <property type="entry name" value="INNER MEMBRANE PROTEIN-RELATED"/>
    <property type="match status" value="1"/>
</dbReference>
<organism evidence="2 3">
    <name type="scientific">Faecalibacillus faecis</name>
    <dbReference type="NCBI Taxonomy" id="1982628"/>
    <lineage>
        <taxon>Bacteria</taxon>
        <taxon>Bacillati</taxon>
        <taxon>Bacillota</taxon>
        <taxon>Erysipelotrichia</taxon>
        <taxon>Erysipelotrichales</taxon>
        <taxon>Coprobacillaceae</taxon>
        <taxon>Faecalibacillus</taxon>
    </lineage>
</organism>
<accession>A0AAW4VWV8</accession>
<feature type="transmembrane region" description="Helical" evidence="1">
    <location>
        <begin position="135"/>
        <end position="155"/>
    </location>
</feature>
<evidence type="ECO:0000313" key="3">
    <source>
        <dbReference type="Proteomes" id="UP001198439"/>
    </source>
</evidence>
<dbReference type="EMBL" id="JAJDKZ010000040">
    <property type="protein sequence ID" value="MCB8611199.1"/>
    <property type="molecule type" value="Genomic_DNA"/>
</dbReference>
<feature type="transmembrane region" description="Helical" evidence="1">
    <location>
        <begin position="104"/>
        <end position="123"/>
    </location>
</feature>
<keyword evidence="1" id="KW-0812">Transmembrane</keyword>
<evidence type="ECO:0000256" key="1">
    <source>
        <dbReference type="SAM" id="Phobius"/>
    </source>
</evidence>
<feature type="transmembrane region" description="Helical" evidence="1">
    <location>
        <begin position="6"/>
        <end position="22"/>
    </location>
</feature>
<gene>
    <name evidence="2" type="ORF">LJD69_11415</name>
</gene>
<dbReference type="AlphaFoldDB" id="A0AAW4VWV8"/>
<evidence type="ECO:0000313" key="2">
    <source>
        <dbReference type="EMBL" id="MCB8611199.1"/>
    </source>
</evidence>
<reference evidence="2" key="1">
    <citation type="submission" date="2021-10" db="EMBL/GenBank/DDBJ databases">
        <title>Collection of gut derived symbiotic bacterial strains cultured from healthy donors.</title>
        <authorList>
            <person name="Lin H."/>
            <person name="Littmann E."/>
            <person name="Kohout C."/>
            <person name="Pamer E.G."/>
        </authorList>
    </citation>
    <scope>NUCLEOTIDE SEQUENCE</scope>
    <source>
        <strain evidence="2">DFI.4.48</strain>
    </source>
</reference>
<keyword evidence="1" id="KW-1133">Transmembrane helix</keyword>
<dbReference type="RefSeq" id="WP_227279984.1">
    <property type="nucleotide sequence ID" value="NZ_DBGCOW010000026.1"/>
</dbReference>
<feature type="transmembrane region" description="Helical" evidence="1">
    <location>
        <begin position="212"/>
        <end position="231"/>
    </location>
</feature>
<proteinExistence type="predicted"/>
<protein>
    <submittedName>
        <fullName evidence="2">DUF554 domain-containing protein</fullName>
    </submittedName>
</protein>
<sequence length="232" mass="25079">MPVGVLTNICAVFIGTFIGGFIKKILPKHLIEELPKVFGICSVTIGITSILNVKTLPMVIMAIILGFVIGELCHLYDHVHHIFAYLLDRLPFSIEGNQEEYMQLYLLVVLMFSMSGMGLFGALTEGMSGDASVLISKSVLDFFTAILFGAALGYAQSLICVPQLIILLACFFLAKAILPFVNATMIADFKACGGVITMITGLTVSKILDVRALNLVPALILVIPFVGIYAML</sequence>
<dbReference type="PANTHER" id="PTHR36111:SF2">
    <property type="entry name" value="INNER MEMBRANE PROTEIN"/>
    <property type="match status" value="1"/>
</dbReference>
<comment type="caution">
    <text evidence="2">The sequence shown here is derived from an EMBL/GenBank/DDBJ whole genome shotgun (WGS) entry which is preliminary data.</text>
</comment>
<keyword evidence="1" id="KW-0472">Membrane</keyword>
<feature type="transmembrane region" description="Helical" evidence="1">
    <location>
        <begin position="59"/>
        <end position="83"/>
    </location>
</feature>